<name>A0A0L7M7G1_PLAF4</name>
<dbReference type="AlphaFoldDB" id="A0A0L7M7G1"/>
<dbReference type="EMBL" id="GG701753">
    <property type="protein sequence ID" value="KOB88753.1"/>
    <property type="molecule type" value="Genomic_DNA"/>
</dbReference>
<proteinExistence type="predicted"/>
<reference evidence="2" key="2">
    <citation type="submission" date="2006-09" db="EMBL/GenBank/DDBJ databases">
        <title>The genome sequence of Plasmodium falciparum Dd2.</title>
        <authorList>
            <consortium name="The Broad Institute Genome Sequencing Platform"/>
            <person name="Birren B."/>
            <person name="Lander E."/>
            <person name="Galagan J."/>
            <person name="Nusbaum C."/>
            <person name="Devon K."/>
            <person name="Henn M."/>
            <person name="Jaffe D."/>
            <person name="Butler J."/>
            <person name="Alvarez P."/>
            <person name="Gnerre S."/>
            <person name="Grabherr M."/>
            <person name="Kleber M."/>
            <person name="Mauceli E."/>
            <person name="Brockman W."/>
            <person name="MacCallum I.A."/>
            <person name="Rounsley S."/>
            <person name="Young S."/>
            <person name="LaButti K."/>
            <person name="Pushparaj V."/>
            <person name="DeCaprio D."/>
            <person name="Crawford M."/>
            <person name="Koehrsen M."/>
            <person name="Engels R."/>
            <person name="Montgomery P."/>
            <person name="Pearson M."/>
            <person name="Howarth C."/>
            <person name="Larson L."/>
            <person name="Luoma S."/>
            <person name="White J."/>
            <person name="Kodira C."/>
            <person name="Zeng Q."/>
            <person name="O'Leary S."/>
            <person name="Yandava C."/>
            <person name="Alvarado L."/>
            <person name="Wirth D."/>
            <person name="Volkman S."/>
            <person name="Hartl D."/>
        </authorList>
    </citation>
    <scope>NUCLEOTIDE SEQUENCE [LARGE SCALE GENOMIC DNA]</scope>
</reference>
<feature type="non-terminal residue" evidence="1">
    <location>
        <position position="1"/>
    </location>
</feature>
<dbReference type="Proteomes" id="UP000054282">
    <property type="component" value="Unassembled WGS sequence"/>
</dbReference>
<organism evidence="1 2">
    <name type="scientific">Plasmodium falciparum (isolate Dd2)</name>
    <dbReference type="NCBI Taxonomy" id="57267"/>
    <lineage>
        <taxon>Eukaryota</taxon>
        <taxon>Sar</taxon>
        <taxon>Alveolata</taxon>
        <taxon>Apicomplexa</taxon>
        <taxon>Aconoidasida</taxon>
        <taxon>Haemosporida</taxon>
        <taxon>Plasmodiidae</taxon>
        <taxon>Plasmodium</taxon>
        <taxon>Plasmodium (Laverania)</taxon>
    </lineage>
</organism>
<protein>
    <submittedName>
        <fullName evidence="1">Uncharacterized protein</fullName>
    </submittedName>
</protein>
<reference evidence="2" key="1">
    <citation type="submission" date="2006-09" db="EMBL/GenBank/DDBJ databases">
        <title>Annotation of Plasmodium falciparum Dd2.</title>
        <authorList>
            <consortium name="The Broad Institute Genome Sequencing Platform"/>
            <person name="Volkman S.K."/>
            <person name="Neafsey D.E."/>
            <person name="Dash A.P."/>
            <person name="Chitnis C.E."/>
            <person name="Hartl D.L."/>
            <person name="Young S.K."/>
            <person name="Zeng Q."/>
            <person name="Koehrsen M."/>
            <person name="Alvarado L."/>
            <person name="Berlin A."/>
            <person name="Borenstein D."/>
            <person name="Chapman S.B."/>
            <person name="Chen Z."/>
            <person name="Engels R."/>
            <person name="Freedman E."/>
            <person name="Gellesch M."/>
            <person name="Goldberg J."/>
            <person name="Griggs A."/>
            <person name="Gujja S."/>
            <person name="Heilman E.R."/>
            <person name="Heiman D.I."/>
            <person name="Howarth C."/>
            <person name="Jen D."/>
            <person name="Larson L."/>
            <person name="Mehta T."/>
            <person name="Neiman D."/>
            <person name="Park D."/>
            <person name="Pearson M."/>
            <person name="Roberts A."/>
            <person name="Saif S."/>
            <person name="Shea T."/>
            <person name="Shenoy N."/>
            <person name="Sisk P."/>
            <person name="Stolte C."/>
            <person name="Sykes S."/>
            <person name="Walk T."/>
            <person name="White J."/>
            <person name="Yandava C."/>
            <person name="Haas B."/>
            <person name="Henn M.R."/>
            <person name="Nusbaum C."/>
            <person name="Birren B."/>
        </authorList>
    </citation>
    <scope>NUCLEOTIDE SEQUENCE [LARGE SCALE GENOMIC DNA]</scope>
</reference>
<accession>A0A0L7M7G1</accession>
<gene>
    <name evidence="1" type="ORF">PFDG_03517</name>
</gene>
<evidence type="ECO:0000313" key="2">
    <source>
        <dbReference type="Proteomes" id="UP000054282"/>
    </source>
</evidence>
<dbReference type="KEGG" id="pfd:PFDG_03517"/>
<sequence length="62" mass="7459">NKRNKCVYQKKTVIFYIKCLLSDDSLKQNEIVYTGKCIWKYIKNVITKNICYKINMLISTYK</sequence>
<evidence type="ECO:0000313" key="1">
    <source>
        <dbReference type="EMBL" id="KOB88753.1"/>
    </source>
</evidence>
<dbReference type="OrthoDB" id="373700at2759"/>